<evidence type="ECO:0000313" key="2">
    <source>
        <dbReference type="Proteomes" id="UP000236151"/>
    </source>
</evidence>
<comment type="caution">
    <text evidence="1">The sequence shown here is derived from an EMBL/GenBank/DDBJ whole genome shotgun (WGS) entry which is preliminary data.</text>
</comment>
<accession>A0A2K2FNK2</accession>
<dbReference type="EMBL" id="NIOJ01000012">
    <property type="protein sequence ID" value="PNU00324.1"/>
    <property type="molecule type" value="Genomic_DNA"/>
</dbReference>
<gene>
    <name evidence="1" type="ORF">CDQ84_06465</name>
</gene>
<name>A0A2K2FNK2_9CLOT</name>
<protein>
    <submittedName>
        <fullName evidence="1">Uncharacterized protein</fullName>
    </submittedName>
</protein>
<dbReference type="Proteomes" id="UP000236151">
    <property type="component" value="Unassembled WGS sequence"/>
</dbReference>
<keyword evidence="2" id="KW-1185">Reference proteome</keyword>
<proteinExistence type="predicted"/>
<dbReference type="AlphaFoldDB" id="A0A2K2FNK2"/>
<reference evidence="2" key="1">
    <citation type="submission" date="2017-06" db="EMBL/GenBank/DDBJ databases">
        <title>Investigating the central metabolism of Clostridium thermosuccinogenes.</title>
        <authorList>
            <person name="Koendjbiharie J.G."/>
            <person name="Van Kranenburg R."/>
            <person name="Vriesendorp B."/>
        </authorList>
    </citation>
    <scope>NUCLEOTIDE SEQUENCE [LARGE SCALE GENOMIC DNA]</scope>
    <source>
        <strain evidence="2">DSM 5806</strain>
    </source>
</reference>
<sequence>MLIKDLFISGYGCCLIQSGITGDRKGLYIHVLLAGRCSLCYNIDDYYRLVLLCFWHYVEVLAERRLYPKCGKLAHKYTYHVLAQFQQIDLFVARKLKEP</sequence>
<dbReference type="KEGG" id="cthd:CDO33_14120"/>
<evidence type="ECO:0000313" key="1">
    <source>
        <dbReference type="EMBL" id="PNU00324.1"/>
    </source>
</evidence>
<organism evidence="1 2">
    <name type="scientific">Clostridium thermosuccinogenes</name>
    <dbReference type="NCBI Taxonomy" id="84032"/>
    <lineage>
        <taxon>Bacteria</taxon>
        <taxon>Bacillati</taxon>
        <taxon>Bacillota</taxon>
        <taxon>Clostridia</taxon>
        <taxon>Eubacteriales</taxon>
        <taxon>Clostridiaceae</taxon>
        <taxon>Clostridium</taxon>
    </lineage>
</organism>